<dbReference type="Proteomes" id="UP000838756">
    <property type="component" value="Unassembled WGS sequence"/>
</dbReference>
<dbReference type="AlphaFoldDB" id="A0A8S4RLH2"/>
<name>A0A8S4RLH2_9NEOP</name>
<proteinExistence type="predicted"/>
<feature type="region of interest" description="Disordered" evidence="1">
    <location>
        <begin position="165"/>
        <end position="196"/>
    </location>
</feature>
<dbReference type="EMBL" id="CAKXAJ010025277">
    <property type="protein sequence ID" value="CAH2237562.1"/>
    <property type="molecule type" value="Genomic_DNA"/>
</dbReference>
<evidence type="ECO:0000313" key="2">
    <source>
        <dbReference type="EMBL" id="CAH2237562.1"/>
    </source>
</evidence>
<accession>A0A8S4RLH2</accession>
<keyword evidence="3" id="KW-1185">Reference proteome</keyword>
<evidence type="ECO:0000313" key="3">
    <source>
        <dbReference type="Proteomes" id="UP000838756"/>
    </source>
</evidence>
<protein>
    <submittedName>
        <fullName evidence="2">Jg9815 protein</fullName>
    </submittedName>
</protein>
<reference evidence="2" key="1">
    <citation type="submission" date="2022-03" db="EMBL/GenBank/DDBJ databases">
        <authorList>
            <person name="Lindestad O."/>
        </authorList>
    </citation>
    <scope>NUCLEOTIDE SEQUENCE</scope>
</reference>
<sequence>MKGFGPLCTILAKGGCADFTRLLCRTLRHAGLLMIFSFTVKLRNREPRRFFPPAALEVWKLGTSVPRTIRAGIPGAASCGLPQGRHGWSAGCRKDRTHQSVPDQRVYQRLRQAKVPRQFTEQCCPPVMEQIPLSIAVQERIEFDGRLAQFAATLLSESKAVGLIPKTGKSPNSQNPHIPLNSITPPTPRSSSASTPLQSALHQPLWLSRAFHALHMPLVLVELLPSRD</sequence>
<evidence type="ECO:0000256" key="1">
    <source>
        <dbReference type="SAM" id="MobiDB-lite"/>
    </source>
</evidence>
<organism evidence="2 3">
    <name type="scientific">Pararge aegeria aegeria</name>
    <dbReference type="NCBI Taxonomy" id="348720"/>
    <lineage>
        <taxon>Eukaryota</taxon>
        <taxon>Metazoa</taxon>
        <taxon>Ecdysozoa</taxon>
        <taxon>Arthropoda</taxon>
        <taxon>Hexapoda</taxon>
        <taxon>Insecta</taxon>
        <taxon>Pterygota</taxon>
        <taxon>Neoptera</taxon>
        <taxon>Endopterygota</taxon>
        <taxon>Lepidoptera</taxon>
        <taxon>Glossata</taxon>
        <taxon>Ditrysia</taxon>
        <taxon>Papilionoidea</taxon>
        <taxon>Nymphalidae</taxon>
        <taxon>Satyrinae</taxon>
        <taxon>Satyrini</taxon>
        <taxon>Parargina</taxon>
        <taxon>Pararge</taxon>
    </lineage>
</organism>
<comment type="caution">
    <text evidence="2">The sequence shown here is derived from an EMBL/GenBank/DDBJ whole genome shotgun (WGS) entry which is preliminary data.</text>
</comment>
<gene>
    <name evidence="2" type="primary">jg9815</name>
    <name evidence="2" type="ORF">PAEG_LOCUS14835</name>
</gene>